<accession>A0AA48HSG9</accession>
<dbReference type="KEGG" id="pmaw:MACH26_26750"/>
<evidence type="ECO:0000313" key="2">
    <source>
        <dbReference type="Proteomes" id="UP001333710"/>
    </source>
</evidence>
<organism evidence="1 2">
    <name type="scientific">Planctobacterium marinum</name>
    <dbReference type="NCBI Taxonomy" id="1631968"/>
    <lineage>
        <taxon>Bacteria</taxon>
        <taxon>Pseudomonadati</taxon>
        <taxon>Pseudomonadota</taxon>
        <taxon>Gammaproteobacteria</taxon>
        <taxon>Alteromonadales</taxon>
        <taxon>Alteromonadaceae</taxon>
        <taxon>Planctobacterium</taxon>
    </lineage>
</organism>
<dbReference type="AlphaFoldDB" id="A0AA48HSG9"/>
<proteinExistence type="predicted"/>
<dbReference type="EMBL" id="AP027272">
    <property type="protein sequence ID" value="BDX07154.1"/>
    <property type="molecule type" value="Genomic_DNA"/>
</dbReference>
<evidence type="ECO:0000313" key="1">
    <source>
        <dbReference type="EMBL" id="BDX07154.1"/>
    </source>
</evidence>
<dbReference type="RefSeq" id="WP_338293141.1">
    <property type="nucleotide sequence ID" value="NZ_AP027272.1"/>
</dbReference>
<protein>
    <submittedName>
        <fullName evidence="1">Uncharacterized protein</fullName>
    </submittedName>
</protein>
<gene>
    <name evidence="1" type="ORF">MACH26_26750</name>
</gene>
<sequence>MTREKPDVEIVRDAYDYCMDAMQDTDASDKQILLAINDEMSSEGYPPFPSLKAVKSYIKSARKD</sequence>
<keyword evidence="2" id="KW-1185">Reference proteome</keyword>
<dbReference type="Proteomes" id="UP001333710">
    <property type="component" value="Chromosome"/>
</dbReference>
<name>A0AA48HSG9_9ALTE</name>
<reference evidence="1" key="1">
    <citation type="submission" date="2023-01" db="EMBL/GenBank/DDBJ databases">
        <title>Complete genome sequence of Planctobacterium marinum strain Dej080120_11.</title>
        <authorList>
            <person name="Ueki S."/>
            <person name="Maruyama F."/>
        </authorList>
    </citation>
    <scope>NUCLEOTIDE SEQUENCE</scope>
    <source>
        <strain evidence="1">Dej080120_11</strain>
    </source>
</reference>